<dbReference type="PROSITE" id="PS51257">
    <property type="entry name" value="PROKAR_LIPOPROTEIN"/>
    <property type="match status" value="1"/>
</dbReference>
<dbReference type="EMBL" id="RBQX01000377">
    <property type="protein sequence ID" value="RMQ05681.1"/>
    <property type="molecule type" value="Genomic_DNA"/>
</dbReference>
<dbReference type="Proteomes" id="UP000272471">
    <property type="component" value="Unassembled WGS sequence"/>
</dbReference>
<reference evidence="6 7" key="1">
    <citation type="submission" date="2018-08" db="EMBL/GenBank/DDBJ databases">
        <title>Recombination of ecologically and evolutionarily significant loci maintains genetic cohesion in the Pseudomonas syringae species complex.</title>
        <authorList>
            <person name="Dillon M."/>
            <person name="Thakur S."/>
            <person name="Almeida R.N.D."/>
            <person name="Weir B.S."/>
            <person name="Guttman D.S."/>
        </authorList>
    </citation>
    <scope>NUCLEOTIDE SEQUENCE [LARGE SCALE GENOMIC DNA]</scope>
    <source>
        <strain evidence="5 6">ICMP 4182</strain>
        <strain evidence="3 7">ICMP 6372</strain>
        <strain evidence="4 8">ICMP 867</strain>
    </source>
</reference>
<name>A0A0P9RKR6_PSESG</name>
<dbReference type="InterPro" id="IPR011990">
    <property type="entry name" value="TPR-like_helical_dom_sf"/>
</dbReference>
<gene>
    <name evidence="5" type="ORF">ALQ11_04411</name>
    <name evidence="4" type="ORF">ALQ41_01277</name>
    <name evidence="3" type="ORF">ALQ42_01460</name>
</gene>
<dbReference type="PANTHER" id="PTHR11102">
    <property type="entry name" value="SEL-1-LIKE PROTEIN"/>
    <property type="match status" value="1"/>
</dbReference>
<accession>A0A0P9RKR6</accession>
<dbReference type="InterPro" id="IPR050767">
    <property type="entry name" value="Sel1_AlgK"/>
</dbReference>
<dbReference type="Gene3D" id="1.25.40.10">
    <property type="entry name" value="Tetratricopeptide repeat domain"/>
    <property type="match status" value="1"/>
</dbReference>
<evidence type="ECO:0000313" key="5">
    <source>
        <dbReference type="EMBL" id="RMQ05681.1"/>
    </source>
</evidence>
<sequence>MEMFTRLVFLAILTTSLCACEKKGHDSVTDEDMAKAMERLSFTCTHEADNLPAISEDAQALYRYALFLESKKGAKDYQQIGRYYRLAYATGNYKAATNLHILISQGAVDSNNRSKEAIDIVEHLIAQGIPGGYYDMAHYLEKGYGVKQDLPASKAYFRQAADLGDLDAQYYVAQLLSEIPNTADVTQAMYKCAMEQGNRPAGIYYASYLKVLGQYADAVNGYHIAIRNGDSGGARNLARAFEGPPPSEELYYMALQRDEERVKRLDKINMFLSRHEHLGAKVPDLDDIVPLPPAPLPEWDGTFKWKRDRDSAAPPSPPSEELIQRVAAEKNLDPATGMPLAAVKK</sequence>
<evidence type="ECO:0000313" key="7">
    <source>
        <dbReference type="Proteomes" id="UP000273536"/>
    </source>
</evidence>
<evidence type="ECO:0000313" key="4">
    <source>
        <dbReference type="EMBL" id="RMO51874.1"/>
    </source>
</evidence>
<evidence type="ECO:0000313" key="8">
    <source>
        <dbReference type="Proteomes" id="UP000280599"/>
    </source>
</evidence>
<feature type="compositionally biased region" description="Basic and acidic residues" evidence="1">
    <location>
        <begin position="301"/>
        <end position="311"/>
    </location>
</feature>
<dbReference type="PANTHER" id="PTHR11102:SF160">
    <property type="entry name" value="ERAD-ASSOCIATED E3 UBIQUITIN-PROTEIN LIGASE COMPONENT HRD3"/>
    <property type="match status" value="1"/>
</dbReference>
<comment type="caution">
    <text evidence="5">The sequence shown here is derived from an EMBL/GenBank/DDBJ whole genome shotgun (WGS) entry which is preliminary data.</text>
</comment>
<dbReference type="Proteomes" id="UP000280599">
    <property type="component" value="Unassembled WGS sequence"/>
</dbReference>
<proteinExistence type="predicted"/>
<dbReference type="InterPro" id="IPR045653">
    <property type="entry name" value="DUF6396"/>
</dbReference>
<feature type="region of interest" description="Disordered" evidence="1">
    <location>
        <begin position="297"/>
        <end position="322"/>
    </location>
</feature>
<evidence type="ECO:0000313" key="3">
    <source>
        <dbReference type="EMBL" id="RMO32479.1"/>
    </source>
</evidence>
<dbReference type="Pfam" id="PF19933">
    <property type="entry name" value="DUF6396"/>
    <property type="match status" value="1"/>
</dbReference>
<feature type="domain" description="DUF6396" evidence="2">
    <location>
        <begin position="234"/>
        <end position="340"/>
    </location>
</feature>
<organism evidence="5 6">
    <name type="scientific">Pseudomonas savastanoi pv. glycinea</name>
    <name type="common">Pseudomonas syringae pv. glycinea</name>
    <dbReference type="NCBI Taxonomy" id="318"/>
    <lineage>
        <taxon>Bacteria</taxon>
        <taxon>Pseudomonadati</taxon>
        <taxon>Pseudomonadota</taxon>
        <taxon>Gammaproteobacteria</taxon>
        <taxon>Pseudomonadales</taxon>
        <taxon>Pseudomonadaceae</taxon>
        <taxon>Pseudomonas</taxon>
    </lineage>
</organism>
<evidence type="ECO:0000313" key="6">
    <source>
        <dbReference type="Proteomes" id="UP000272471"/>
    </source>
</evidence>
<dbReference type="Proteomes" id="UP000273536">
    <property type="component" value="Unassembled WGS sequence"/>
</dbReference>
<evidence type="ECO:0000256" key="1">
    <source>
        <dbReference type="SAM" id="MobiDB-lite"/>
    </source>
</evidence>
<dbReference type="EMBL" id="RBPS01000301">
    <property type="protein sequence ID" value="RMO32479.1"/>
    <property type="molecule type" value="Genomic_DNA"/>
</dbReference>
<dbReference type="EMBL" id="RBPT01000063">
    <property type="protein sequence ID" value="RMO51874.1"/>
    <property type="molecule type" value="Genomic_DNA"/>
</dbReference>
<evidence type="ECO:0000259" key="2">
    <source>
        <dbReference type="Pfam" id="PF19933"/>
    </source>
</evidence>
<dbReference type="SUPFAM" id="SSF81901">
    <property type="entry name" value="HCP-like"/>
    <property type="match status" value="1"/>
</dbReference>
<dbReference type="InterPro" id="IPR006597">
    <property type="entry name" value="Sel1-like"/>
</dbReference>
<dbReference type="SMART" id="SM00671">
    <property type="entry name" value="SEL1"/>
    <property type="match status" value="2"/>
</dbReference>
<dbReference type="AlphaFoldDB" id="A0A0P9RKR6"/>
<protein>
    <submittedName>
        <fullName evidence="5">Sel1 repeat-containing protein</fullName>
    </submittedName>
</protein>